<keyword evidence="6" id="KW-0614">Plasmid</keyword>
<keyword evidence="4" id="KW-0456">Lyase</keyword>
<dbReference type="KEGG" id="moc:BB934_33325"/>
<dbReference type="InterPro" id="IPR006913">
    <property type="entry name" value="CENP-V/GFA"/>
</dbReference>
<gene>
    <name evidence="6" type="ORF">BB934_33325</name>
</gene>
<comment type="similarity">
    <text evidence="1">Belongs to the Gfa family.</text>
</comment>
<evidence type="ECO:0000256" key="2">
    <source>
        <dbReference type="ARBA" id="ARBA00022723"/>
    </source>
</evidence>
<dbReference type="PANTHER" id="PTHR33337:SF40">
    <property type="entry name" value="CENP-V_GFA DOMAIN-CONTAINING PROTEIN-RELATED"/>
    <property type="match status" value="1"/>
</dbReference>
<dbReference type="PANTHER" id="PTHR33337">
    <property type="entry name" value="GFA DOMAIN-CONTAINING PROTEIN"/>
    <property type="match status" value="1"/>
</dbReference>
<sequence length="152" mass="17116">MRYKTQNDPLRVTIYHCKFCQRATGAAYMVEPIFRETDLQITKGSSAAYDHCSGGSGKLVHIHFCAVCGTKLYLTFERFADVCGVFAGTFDDPNWFDIKPENSKHIFIDVARHETILPPNVACFSEHAMRNDGTPLEPVVFDQPQIVSSRPL</sequence>
<keyword evidence="3" id="KW-0862">Zinc</keyword>
<evidence type="ECO:0000313" key="6">
    <source>
        <dbReference type="EMBL" id="ANY83308.1"/>
    </source>
</evidence>
<reference evidence="6" key="1">
    <citation type="submission" date="2016-07" db="EMBL/GenBank/DDBJ databases">
        <title>Microvirga ossetica sp. nov. a new species of rhizobia isolated from root nodules of the legume species Vicia alpestris Steven originated from North Ossetia region in the Caucasus.</title>
        <authorList>
            <person name="Safronova V.I."/>
            <person name="Kuznetsova I.G."/>
            <person name="Sazanova A.L."/>
            <person name="Belimov A."/>
            <person name="Andronov E."/>
            <person name="Osledkin Y.S."/>
            <person name="Onishchuk O.P."/>
            <person name="Kurchak O.N."/>
            <person name="Shaposhnikov A.I."/>
            <person name="Willems A."/>
            <person name="Tikhonovich I.A."/>
        </authorList>
    </citation>
    <scope>NUCLEOTIDE SEQUENCE [LARGE SCALE GENOMIC DNA]</scope>
    <source>
        <strain evidence="6">V5/3M</strain>
        <plasmid evidence="6">unnamed1</plasmid>
    </source>
</reference>
<proteinExistence type="inferred from homology"/>
<feature type="domain" description="CENP-V/GFA" evidence="5">
    <location>
        <begin position="2"/>
        <end position="108"/>
    </location>
</feature>
<organism evidence="6">
    <name type="scientific">Microvirga ossetica</name>
    <dbReference type="NCBI Taxonomy" id="1882682"/>
    <lineage>
        <taxon>Bacteria</taxon>
        <taxon>Pseudomonadati</taxon>
        <taxon>Pseudomonadota</taxon>
        <taxon>Alphaproteobacteria</taxon>
        <taxon>Hyphomicrobiales</taxon>
        <taxon>Methylobacteriaceae</taxon>
        <taxon>Microvirga</taxon>
    </lineage>
</organism>
<dbReference type="Pfam" id="PF04828">
    <property type="entry name" value="GFA"/>
    <property type="match status" value="1"/>
</dbReference>
<name>A0A1B2ETK3_9HYPH</name>
<geneLocation type="plasmid" evidence="6">
    <name>unnamed1</name>
</geneLocation>
<dbReference type="InterPro" id="IPR011057">
    <property type="entry name" value="Mss4-like_sf"/>
</dbReference>
<dbReference type="EMBL" id="CP016617">
    <property type="protein sequence ID" value="ANY83308.1"/>
    <property type="molecule type" value="Genomic_DNA"/>
</dbReference>
<accession>A0A1B2ETK3</accession>
<keyword evidence="2" id="KW-0479">Metal-binding</keyword>
<dbReference type="GO" id="GO:0016846">
    <property type="term" value="F:carbon-sulfur lyase activity"/>
    <property type="evidence" value="ECO:0007669"/>
    <property type="project" value="InterPro"/>
</dbReference>
<dbReference type="SUPFAM" id="SSF51316">
    <property type="entry name" value="Mss4-like"/>
    <property type="match status" value="1"/>
</dbReference>
<evidence type="ECO:0000256" key="1">
    <source>
        <dbReference type="ARBA" id="ARBA00005495"/>
    </source>
</evidence>
<dbReference type="GO" id="GO:0046872">
    <property type="term" value="F:metal ion binding"/>
    <property type="evidence" value="ECO:0007669"/>
    <property type="project" value="UniProtKB-KW"/>
</dbReference>
<dbReference type="Gene3D" id="3.90.1590.10">
    <property type="entry name" value="glutathione-dependent formaldehyde- activating enzyme (gfa)"/>
    <property type="match status" value="1"/>
</dbReference>
<protein>
    <submittedName>
        <fullName evidence="6">Aldehyde-activating protein</fullName>
    </submittedName>
</protein>
<evidence type="ECO:0000256" key="3">
    <source>
        <dbReference type="ARBA" id="ARBA00022833"/>
    </source>
</evidence>
<evidence type="ECO:0000256" key="4">
    <source>
        <dbReference type="ARBA" id="ARBA00023239"/>
    </source>
</evidence>
<evidence type="ECO:0000259" key="5">
    <source>
        <dbReference type="Pfam" id="PF04828"/>
    </source>
</evidence>
<dbReference type="AlphaFoldDB" id="A0A1B2ETK3"/>